<keyword evidence="1" id="KW-1133">Transmembrane helix</keyword>
<feature type="transmembrane region" description="Helical" evidence="1">
    <location>
        <begin position="52"/>
        <end position="70"/>
    </location>
</feature>
<evidence type="ECO:0008006" key="3">
    <source>
        <dbReference type="Google" id="ProtNLM"/>
    </source>
</evidence>
<keyword evidence="1" id="KW-0472">Membrane</keyword>
<protein>
    <recommendedName>
        <fullName evidence="3">DUF1648 domain-containing protein</fullName>
    </recommendedName>
</protein>
<name>A0AB39KN40_9CAUL</name>
<evidence type="ECO:0000313" key="2">
    <source>
        <dbReference type="EMBL" id="XDO95236.1"/>
    </source>
</evidence>
<reference evidence="2" key="1">
    <citation type="submission" date="2024-06" db="EMBL/GenBank/DDBJ databases">
        <title>Caulobacter inopinatus, sp. nov.</title>
        <authorList>
            <person name="Donachie S.P."/>
        </authorList>
    </citation>
    <scope>NUCLEOTIDE SEQUENCE</scope>
    <source>
        <strain evidence="2">73W</strain>
    </source>
</reference>
<proteinExistence type="predicted"/>
<sequence length="119" mass="12961">METLNLIVDGLWIAALAIMAGAARQAYGRILPDTQVPMQFGFDGQPTWRAPKLFALAFQPTVAAVVWLVMVAGARTISSDGLMMLVGIKVLLAPLLALVNLWWLRKVMAILDDEGQLRG</sequence>
<dbReference type="RefSeq" id="WP_369058088.1">
    <property type="nucleotide sequence ID" value="NZ_CP158375.1"/>
</dbReference>
<keyword evidence="1" id="KW-0812">Transmembrane</keyword>
<dbReference type="EMBL" id="CP158375">
    <property type="protein sequence ID" value="XDO95236.1"/>
    <property type="molecule type" value="Genomic_DNA"/>
</dbReference>
<feature type="transmembrane region" description="Helical" evidence="1">
    <location>
        <begin position="82"/>
        <end position="103"/>
    </location>
</feature>
<dbReference type="AlphaFoldDB" id="A0AB39KN40"/>
<gene>
    <name evidence="2" type="ORF">ABOZ73_10405</name>
</gene>
<accession>A0AB39KN40</accession>
<evidence type="ECO:0000256" key="1">
    <source>
        <dbReference type="SAM" id="Phobius"/>
    </source>
</evidence>
<organism evidence="2">
    <name type="scientific">Caulobacter sp. 73W</name>
    <dbReference type="NCBI Taxonomy" id="3161137"/>
    <lineage>
        <taxon>Bacteria</taxon>
        <taxon>Pseudomonadati</taxon>
        <taxon>Pseudomonadota</taxon>
        <taxon>Alphaproteobacteria</taxon>
        <taxon>Caulobacterales</taxon>
        <taxon>Caulobacteraceae</taxon>
        <taxon>Caulobacter</taxon>
    </lineage>
</organism>